<comment type="similarity">
    <text evidence="1">Belongs to the protein kinase superfamily. ADCK protein kinase family.</text>
</comment>
<feature type="transmembrane region" description="Helical" evidence="2">
    <location>
        <begin position="526"/>
        <end position="548"/>
    </location>
</feature>
<dbReference type="RefSeq" id="WP_343783231.1">
    <property type="nucleotide sequence ID" value="NZ_BAAACZ010000014.1"/>
</dbReference>
<reference evidence="5" key="1">
    <citation type="journal article" date="2019" name="Int. J. Syst. Evol. Microbiol.">
        <title>The Global Catalogue of Microorganisms (GCM) 10K type strain sequencing project: providing services to taxonomists for standard genome sequencing and annotation.</title>
        <authorList>
            <consortium name="The Broad Institute Genomics Platform"/>
            <consortium name="The Broad Institute Genome Sequencing Center for Infectious Disease"/>
            <person name="Wu L."/>
            <person name="Ma J."/>
        </authorList>
    </citation>
    <scope>NUCLEOTIDE SEQUENCE [LARGE SCALE GENOMIC DNA]</scope>
    <source>
        <strain evidence="5">JCM 14193</strain>
    </source>
</reference>
<dbReference type="InterPro" id="IPR050154">
    <property type="entry name" value="UbiB_kinase"/>
</dbReference>
<dbReference type="EMBL" id="BAAACZ010000014">
    <property type="protein sequence ID" value="GAA0462735.1"/>
    <property type="molecule type" value="Genomic_DNA"/>
</dbReference>
<evidence type="ECO:0000313" key="4">
    <source>
        <dbReference type="EMBL" id="GAA0462735.1"/>
    </source>
</evidence>
<dbReference type="CDD" id="cd05121">
    <property type="entry name" value="ABC1_ADCK3-like"/>
    <property type="match status" value="1"/>
</dbReference>
<keyword evidence="5" id="KW-1185">Reference proteome</keyword>
<feature type="transmembrane region" description="Helical" evidence="2">
    <location>
        <begin position="31"/>
        <end position="48"/>
    </location>
</feature>
<dbReference type="PANTHER" id="PTHR10566:SF113">
    <property type="entry name" value="PROTEIN ACTIVITY OF BC1 COMPLEX KINASE 7, CHLOROPLASTIC"/>
    <property type="match status" value="1"/>
</dbReference>
<name>A0ABP3JS02_9BACI</name>
<keyword evidence="4" id="KW-0418">Kinase</keyword>
<proteinExistence type="inferred from homology"/>
<dbReference type="GO" id="GO:0016301">
    <property type="term" value="F:kinase activity"/>
    <property type="evidence" value="ECO:0007669"/>
    <property type="project" value="UniProtKB-KW"/>
</dbReference>
<evidence type="ECO:0000256" key="1">
    <source>
        <dbReference type="ARBA" id="ARBA00009670"/>
    </source>
</evidence>
<dbReference type="PANTHER" id="PTHR10566">
    <property type="entry name" value="CHAPERONE-ACTIVITY OF BC1 COMPLEX CABC1 -RELATED"/>
    <property type="match status" value="1"/>
</dbReference>
<dbReference type="Gene3D" id="1.10.510.10">
    <property type="entry name" value="Transferase(Phosphotransferase) domain 1"/>
    <property type="match status" value="1"/>
</dbReference>
<dbReference type="InterPro" id="IPR011009">
    <property type="entry name" value="Kinase-like_dom_sf"/>
</dbReference>
<evidence type="ECO:0000313" key="5">
    <source>
        <dbReference type="Proteomes" id="UP001500740"/>
    </source>
</evidence>
<feature type="domain" description="Protein kinase" evidence="3">
    <location>
        <begin position="135"/>
        <end position="464"/>
    </location>
</feature>
<dbReference type="PROSITE" id="PS50011">
    <property type="entry name" value="PROTEIN_KINASE_DOM"/>
    <property type="match status" value="1"/>
</dbReference>
<dbReference type="SUPFAM" id="SSF56112">
    <property type="entry name" value="Protein kinase-like (PK-like)"/>
    <property type="match status" value="1"/>
</dbReference>
<evidence type="ECO:0000256" key="2">
    <source>
        <dbReference type="SAM" id="Phobius"/>
    </source>
</evidence>
<feature type="transmembrane region" description="Helical" evidence="2">
    <location>
        <begin position="504"/>
        <end position="520"/>
    </location>
</feature>
<organism evidence="4 5">
    <name type="scientific">Alkalibacillus silvisoli</name>
    <dbReference type="NCBI Taxonomy" id="392823"/>
    <lineage>
        <taxon>Bacteria</taxon>
        <taxon>Bacillati</taxon>
        <taxon>Bacillota</taxon>
        <taxon>Bacilli</taxon>
        <taxon>Bacillales</taxon>
        <taxon>Bacillaceae</taxon>
        <taxon>Alkalibacillus</taxon>
    </lineage>
</organism>
<dbReference type="Proteomes" id="UP001500740">
    <property type="component" value="Unassembled WGS sequence"/>
</dbReference>
<keyword evidence="2" id="KW-1133">Transmembrane helix</keyword>
<accession>A0ABP3JS02</accession>
<keyword evidence="2" id="KW-0812">Transmembrane</keyword>
<dbReference type="Pfam" id="PF03109">
    <property type="entry name" value="ABC1"/>
    <property type="match status" value="1"/>
</dbReference>
<dbReference type="InterPro" id="IPR004147">
    <property type="entry name" value="ABC1_dom"/>
</dbReference>
<evidence type="ECO:0000259" key="3">
    <source>
        <dbReference type="PROSITE" id="PS50011"/>
    </source>
</evidence>
<protein>
    <submittedName>
        <fullName evidence="4">AarF/ABC1/UbiB kinase family protein</fullName>
    </submittedName>
</protein>
<keyword evidence="4" id="KW-0808">Transferase</keyword>
<dbReference type="InterPro" id="IPR000719">
    <property type="entry name" value="Prot_kinase_dom"/>
</dbReference>
<gene>
    <name evidence="4" type="ORF">GCM10008935_17840</name>
</gene>
<keyword evidence="2" id="KW-0472">Membrane</keyword>
<comment type="caution">
    <text evidence="4">The sequence shown here is derived from an EMBL/GenBank/DDBJ whole genome shotgun (WGS) entry which is preliminary data.</text>
</comment>
<sequence>MSNLFSNDAFLHNNAKETSDFMGSMSKLKRMSKVLSMALVIFIQIYWYKFRKKPEADWEKLWEKIGGKFRKTLFELEGLLIKMGQLLSIRADLFPNSFIKQIEDLTDQVPSSEWGEVKGILETEWEGPLEQYLHTIDQKAVASASIGEVYKGVLKDGKPVAIKVQRSNIQSIIQTDFRTLSIIIWFAHYFAPMPKGFINLKVLYKELKEVIESELDFLKEMSNLHYFQERFKDVEGVKIPGVYSELCTSKVLVMEWMDGIKLTDEEGMSQLEINQRKLVENLIEVFLPQWLEPGIFHADPHSGNILVSKDGQIILLDFGMVGELSKKDASYFQALIEGILSKNYPKVVEALTHLGFLLPEADPRTIEKLLAELLSYQPEQLKEMDLIAFKFEMNDIIQALPIQVPTRFVFLGRSFITMEGILRSLVTDDELIKVLKPVFMDWLSKHGNNKWSFIWFWLQSQPLFKTVQSFTEFLKLPQRIEGIKETEQRRDFQFTIYENYKKHLFQLIFLGIFGIGVGIYTTHQTILQLSIGVSAVASIGYVICSFKLKKWMKYMHEKRRK</sequence>